<dbReference type="InterPro" id="IPR016024">
    <property type="entry name" value="ARM-type_fold"/>
</dbReference>
<evidence type="ECO:0000256" key="5">
    <source>
        <dbReference type="ARBA" id="ARBA00022737"/>
    </source>
</evidence>
<dbReference type="PROSITE" id="PS50166">
    <property type="entry name" value="IMPORTIN_B_NT"/>
    <property type="match status" value="1"/>
</dbReference>
<dbReference type="GO" id="GO:0031267">
    <property type="term" value="F:small GTPase binding"/>
    <property type="evidence" value="ECO:0007669"/>
    <property type="project" value="InterPro"/>
</dbReference>
<evidence type="ECO:0000256" key="3">
    <source>
        <dbReference type="ARBA" id="ARBA00022448"/>
    </source>
</evidence>
<dbReference type="AlphaFoldDB" id="A0A3M7L414"/>
<dbReference type="GO" id="GO:0005737">
    <property type="term" value="C:cytoplasm"/>
    <property type="evidence" value="ECO:0007669"/>
    <property type="project" value="UniProtKB-SubCell"/>
</dbReference>
<feature type="domain" description="Importin N-terminal" evidence="7">
    <location>
        <begin position="25"/>
        <end position="105"/>
    </location>
</feature>
<dbReference type="SUPFAM" id="SSF48371">
    <property type="entry name" value="ARM repeat"/>
    <property type="match status" value="1"/>
</dbReference>
<evidence type="ECO:0000256" key="6">
    <source>
        <dbReference type="ARBA" id="ARBA00022927"/>
    </source>
</evidence>
<evidence type="ECO:0000256" key="4">
    <source>
        <dbReference type="ARBA" id="ARBA00022490"/>
    </source>
</evidence>
<evidence type="ECO:0000313" key="8">
    <source>
        <dbReference type="EMBL" id="RMZ56959.1"/>
    </source>
</evidence>
<evidence type="ECO:0000256" key="1">
    <source>
        <dbReference type="ARBA" id="ARBA00004496"/>
    </source>
</evidence>
<dbReference type="Pfam" id="PF03810">
    <property type="entry name" value="IBN_N"/>
    <property type="match status" value="1"/>
</dbReference>
<accession>A0A3M7L414</accession>
<dbReference type="EMBL" id="QOKY01000133">
    <property type="protein sequence ID" value="RMZ56959.1"/>
    <property type="molecule type" value="Genomic_DNA"/>
</dbReference>
<reference evidence="9" key="1">
    <citation type="journal article" date="2018" name="Algal Res.">
        <title>Characterization of plant carbon substrate utilization by Auxenochlorella protothecoides.</title>
        <authorList>
            <person name="Vogler B.W."/>
            <person name="Starkenburg S.R."/>
            <person name="Sudasinghe N."/>
            <person name="Schambach J.Y."/>
            <person name="Rollin J.A."/>
            <person name="Pattathil S."/>
            <person name="Barry A.N."/>
        </authorList>
    </citation>
    <scope>NUCLEOTIDE SEQUENCE [LARGE SCALE GENOMIC DNA]</scope>
    <source>
        <strain evidence="9">UTEX 25</strain>
    </source>
</reference>
<organism evidence="8 9">
    <name type="scientific">Auxenochlorella protothecoides</name>
    <name type="common">Green microalga</name>
    <name type="synonym">Chlorella protothecoides</name>
    <dbReference type="NCBI Taxonomy" id="3075"/>
    <lineage>
        <taxon>Eukaryota</taxon>
        <taxon>Viridiplantae</taxon>
        <taxon>Chlorophyta</taxon>
        <taxon>core chlorophytes</taxon>
        <taxon>Trebouxiophyceae</taxon>
        <taxon>Chlorellales</taxon>
        <taxon>Chlorellaceae</taxon>
        <taxon>Auxenochlorella</taxon>
    </lineage>
</organism>
<sequence length="885" mass="91761">MAQVLDITSLLDSAQSPDAATRNAAEGQLKGLQESQFPSFVLSLAAELGSGDKPVSSRRLAGLVLKNALDAKEASRQAGLSERWMSLDAGVRSQVKQSLLATMHAEVIIRDWGDGVADARHTAGLVIAKVGAIEIPAGSWPELIPSLLAAAGTGTAAPGVRHAGLETLGYVCEELGALEEDYLEQGAVNQILTAVVGGMDKGTADAEVRLAATTALGNALEFARKNFESEGERSYIMQRVCEGTVAGDARLRHAAWECLVSIAGNYYETLPAYMADIFALSQRAIRGDEESVALQALEFWCSLCEEEAAAEEEGGVLHGFVAAALPQLAPLLLEQLTKQEEGEEGEEGAWNLAMAAGTCLGLCAGVVGDAIVPLVMPYVQANIQKNSTPEDWRAREAATFAFGSMLEGPSPETLGSLVSAGLPFLLAALKDAHPQVKNTTAWTIGRTLEFVHGTGAALIGPQNLPQIIQALLEAISDGPLVAEKVCYALSQLAAGFEGGAGTSPMSPYFQTVIQALLQTASRTTADAGETARLQTQAFEAINEVVRASAPDTVPLVAQLVPLMVARLQAASAHAAPSPEAVEKQGEEQALLCGVLQVLLQRLSDDDGGRAAAAQAADAVAGALLGVFACRAGTVHEEAMLAMGALTYATGRGFGKYLEAFFPVLHRGLVQHQEVQVCQVSVGVLGDVCRAVEEGLAPYADRAMSAVLTNLGDGGVDRSLKPALLSALGDVALALGDGFEPYLGHVAAVLQGSMALSAQLAGAGAGGEEELGEYNNALRHGILEAWAGMLNGLSKAKADAHLRAAGPAILDLIAGIARDDAHRDVGVWKAALALLGDVAASLAGAGAALRDRPALAEFVEAAGQVPSLGETANWTSQVVSRALRLA</sequence>
<protein>
    <recommendedName>
        <fullName evidence="7">Importin N-terminal domain-containing protein</fullName>
    </recommendedName>
</protein>
<dbReference type="Pfam" id="PF25574">
    <property type="entry name" value="TPR_IMB1"/>
    <property type="match status" value="1"/>
</dbReference>
<dbReference type="InterPro" id="IPR001494">
    <property type="entry name" value="Importin-beta_N"/>
</dbReference>
<keyword evidence="5" id="KW-0677">Repeat</keyword>
<dbReference type="GO" id="GO:0006606">
    <property type="term" value="P:protein import into nucleus"/>
    <property type="evidence" value="ECO:0007669"/>
    <property type="project" value="InterPro"/>
</dbReference>
<dbReference type="Proteomes" id="UP000279271">
    <property type="component" value="Unassembled WGS sequence"/>
</dbReference>
<dbReference type="InterPro" id="IPR058584">
    <property type="entry name" value="IMB1_TNPO1-like_TPR"/>
</dbReference>
<gene>
    <name evidence="8" type="ORF">APUTEX25_005021</name>
</gene>
<dbReference type="SMART" id="SM00913">
    <property type="entry name" value="IBN_N"/>
    <property type="match status" value="1"/>
</dbReference>
<keyword evidence="6" id="KW-0653">Protein transport</keyword>
<comment type="subcellular location">
    <subcellularLocation>
        <location evidence="1">Cytoplasm</location>
    </subcellularLocation>
</comment>
<dbReference type="FunFam" id="1.25.10.10:FF:000027">
    <property type="entry name" value="Importin subunit beta-1"/>
    <property type="match status" value="1"/>
</dbReference>
<keyword evidence="4" id="KW-0963">Cytoplasm</keyword>
<keyword evidence="3" id="KW-0813">Transport</keyword>
<evidence type="ECO:0000256" key="2">
    <source>
        <dbReference type="ARBA" id="ARBA00010907"/>
    </source>
</evidence>
<dbReference type="Pfam" id="PF13513">
    <property type="entry name" value="HEAT_EZ"/>
    <property type="match status" value="1"/>
</dbReference>
<name>A0A3M7L414_AUXPR</name>
<dbReference type="PANTHER" id="PTHR10527">
    <property type="entry name" value="IMPORTIN BETA"/>
    <property type="match status" value="1"/>
</dbReference>
<dbReference type="InterPro" id="IPR011989">
    <property type="entry name" value="ARM-like"/>
</dbReference>
<dbReference type="Gene3D" id="1.25.10.10">
    <property type="entry name" value="Leucine-rich Repeat Variant"/>
    <property type="match status" value="1"/>
</dbReference>
<comment type="caution">
    <text evidence="8">The sequence shown here is derived from an EMBL/GenBank/DDBJ whole genome shotgun (WGS) entry which is preliminary data.</text>
</comment>
<evidence type="ECO:0000313" key="9">
    <source>
        <dbReference type="Proteomes" id="UP000279271"/>
    </source>
</evidence>
<comment type="similarity">
    <text evidence="2">Belongs to the importin beta family. Importin beta-1 subfamily.</text>
</comment>
<dbReference type="InterPro" id="IPR040122">
    <property type="entry name" value="Importin_beta"/>
</dbReference>
<evidence type="ECO:0000259" key="7">
    <source>
        <dbReference type="PROSITE" id="PS50166"/>
    </source>
</evidence>
<proteinExistence type="inferred from homology"/>